<keyword evidence="6" id="KW-1185">Reference proteome</keyword>
<evidence type="ECO:0000313" key="6">
    <source>
        <dbReference type="Proteomes" id="UP001139409"/>
    </source>
</evidence>
<dbReference type="Proteomes" id="UP001139409">
    <property type="component" value="Unassembled WGS sequence"/>
</dbReference>
<keyword evidence="2" id="KW-0486">Methionine biosynthesis</keyword>
<protein>
    <recommendedName>
        <fullName evidence="2">Homoserine O-acetyltransferase</fullName>
        <shortName evidence="2">HAT</shortName>
        <ecNumber evidence="2">2.3.1.31</ecNumber>
    </recommendedName>
    <alternativeName>
        <fullName evidence="2">Homoserine transacetylase</fullName>
        <shortName evidence="2">HTA</shortName>
    </alternativeName>
</protein>
<comment type="function">
    <text evidence="2">Transfers an acetyl group from acetyl-CoA to L-homoserine, forming acetyl-L-homoserine.</text>
</comment>
<dbReference type="EC" id="2.3.1.31" evidence="2"/>
<dbReference type="NCBIfam" id="TIGR01392">
    <property type="entry name" value="homoserO_Ac_trn"/>
    <property type="match status" value="1"/>
</dbReference>
<reference evidence="5" key="1">
    <citation type="submission" date="2021-09" db="EMBL/GenBank/DDBJ databases">
        <title>Fulvivirga sp. isolated from coastal sediment.</title>
        <authorList>
            <person name="Yu H."/>
        </authorList>
    </citation>
    <scope>NUCLEOTIDE SEQUENCE</scope>
    <source>
        <strain evidence="5">1062</strain>
    </source>
</reference>
<accession>A0A9X1HWR8</accession>
<comment type="caution">
    <text evidence="5">The sequence shown here is derived from an EMBL/GenBank/DDBJ whole genome shotgun (WGS) entry which is preliminary data.</text>
</comment>
<evidence type="ECO:0000256" key="3">
    <source>
        <dbReference type="PIRSR" id="PIRSR000443-1"/>
    </source>
</evidence>
<dbReference type="GO" id="GO:0009092">
    <property type="term" value="P:homoserine metabolic process"/>
    <property type="evidence" value="ECO:0007669"/>
    <property type="project" value="TreeGrafter"/>
</dbReference>
<keyword evidence="2" id="KW-0028">Amino-acid biosynthesis</keyword>
<comment type="pathway">
    <text evidence="2">Amino-acid biosynthesis; L-methionine biosynthesis via de novo pathway; O-acetyl-L-homoserine from L-homoserine: step 1/1.</text>
</comment>
<dbReference type="Gene3D" id="3.40.50.1820">
    <property type="entry name" value="alpha/beta hydrolase"/>
    <property type="match status" value="1"/>
</dbReference>
<dbReference type="RefSeq" id="WP_225699907.1">
    <property type="nucleotide sequence ID" value="NZ_JAIXNE010000008.1"/>
</dbReference>
<dbReference type="InterPro" id="IPR000073">
    <property type="entry name" value="AB_hydrolase_1"/>
</dbReference>
<feature type="active site" description="Nucleophile" evidence="2 3">
    <location>
        <position position="138"/>
    </location>
</feature>
<feature type="active site" evidence="2 3">
    <location>
        <position position="291"/>
    </location>
</feature>
<comment type="subcellular location">
    <subcellularLocation>
        <location evidence="2">Cytoplasm</location>
    </subcellularLocation>
</comment>
<dbReference type="InterPro" id="IPR008220">
    <property type="entry name" value="HAT_MetX-like"/>
</dbReference>
<dbReference type="EMBL" id="JAIXNE010000008">
    <property type="protein sequence ID" value="MCA6079046.1"/>
    <property type="molecule type" value="Genomic_DNA"/>
</dbReference>
<dbReference type="GO" id="GO:0009086">
    <property type="term" value="P:methionine biosynthetic process"/>
    <property type="evidence" value="ECO:0007669"/>
    <property type="project" value="UniProtKB-UniRule"/>
</dbReference>
<dbReference type="Pfam" id="PF00561">
    <property type="entry name" value="Abhydrolase_1"/>
    <property type="match status" value="1"/>
</dbReference>
<feature type="active site" evidence="2 3">
    <location>
        <position position="320"/>
    </location>
</feature>
<comment type="similarity">
    <text evidence="2">Belongs to the AB hydrolase superfamily. MetX family.</text>
</comment>
<evidence type="ECO:0000313" key="5">
    <source>
        <dbReference type="EMBL" id="MCA6079046.1"/>
    </source>
</evidence>
<dbReference type="HAMAP" id="MF_00296">
    <property type="entry name" value="MetX_acyltransf"/>
    <property type="match status" value="1"/>
</dbReference>
<dbReference type="SUPFAM" id="SSF53474">
    <property type="entry name" value="alpha/beta-Hydrolases"/>
    <property type="match status" value="1"/>
</dbReference>
<gene>
    <name evidence="5" type="primary">metX</name>
    <name evidence="2" type="synonym">metXA</name>
    <name evidence="5" type="ORF">LDX50_29505</name>
</gene>
<feature type="domain" description="AB hydrolase-1" evidence="4">
    <location>
        <begin position="43"/>
        <end position="324"/>
    </location>
</feature>
<dbReference type="AlphaFoldDB" id="A0A9X1HWR8"/>
<dbReference type="GO" id="GO:0004414">
    <property type="term" value="F:homoserine O-acetyltransferase activity"/>
    <property type="evidence" value="ECO:0007669"/>
    <property type="project" value="UniProtKB-UniRule"/>
</dbReference>
<dbReference type="PANTHER" id="PTHR32268">
    <property type="entry name" value="HOMOSERINE O-ACETYLTRANSFERASE"/>
    <property type="match status" value="1"/>
</dbReference>
<evidence type="ECO:0000259" key="4">
    <source>
        <dbReference type="Pfam" id="PF00561"/>
    </source>
</evidence>
<keyword evidence="2 5" id="KW-0012">Acyltransferase</keyword>
<comment type="caution">
    <text evidence="2">Lacks conserved residue(s) required for the propagation of feature annotation.</text>
</comment>
<proteinExistence type="inferred from homology"/>
<dbReference type="PIRSF" id="PIRSF000443">
    <property type="entry name" value="Homoser_Ac_trans"/>
    <property type="match status" value="1"/>
</dbReference>
<comment type="subunit">
    <text evidence="2">Homodimer.</text>
</comment>
<organism evidence="5 6">
    <name type="scientific">Fulvivirga sedimenti</name>
    <dbReference type="NCBI Taxonomy" id="2879465"/>
    <lineage>
        <taxon>Bacteria</taxon>
        <taxon>Pseudomonadati</taxon>
        <taxon>Bacteroidota</taxon>
        <taxon>Cytophagia</taxon>
        <taxon>Cytophagales</taxon>
        <taxon>Fulvivirgaceae</taxon>
        <taxon>Fulvivirga</taxon>
    </lineage>
</organism>
<feature type="binding site" evidence="2">
    <location>
        <position position="321"/>
    </location>
    <ligand>
        <name>substrate</name>
    </ligand>
</feature>
<comment type="catalytic activity">
    <reaction evidence="2">
        <text>L-homoserine + acetyl-CoA = O-acetyl-L-homoserine + CoA</text>
        <dbReference type="Rhea" id="RHEA:13701"/>
        <dbReference type="ChEBI" id="CHEBI:57287"/>
        <dbReference type="ChEBI" id="CHEBI:57288"/>
        <dbReference type="ChEBI" id="CHEBI:57476"/>
        <dbReference type="ChEBI" id="CHEBI:57716"/>
        <dbReference type="EC" id="2.3.1.31"/>
    </reaction>
</comment>
<keyword evidence="1 2" id="KW-0808">Transferase</keyword>
<sequence>MSDTLAKQLHLPRPYRLEGGDLLPEVTIAYHTFGTLAPSGDNVIWVFHALTANSNPVEWWPGLVGEGFLFDPATHFIVCANILGSCYGTTGPASVNPATGERYGMDFPEITIGDIVGLHQELKHHLGIEKIRCGIGGSMGGQQLLEWAIREPQLFDLIIPIATNAQHSAWGIAFNTAQRMALEADPTLNSKNPDAGHKGLEAARAIGMLSYRNQETYNKTQTDQDDRVGGFSADSYQRYQGVKLSRRFNPHAYYSLSKTMDSHNVGRNRNSVELALRQIESNVLAISISSDLLFPPQEQELIARSCRHGKYATIDSLYGHDGFLIETEKLTGIIQSFLELTV</sequence>
<keyword evidence="2" id="KW-0963">Cytoplasm</keyword>
<dbReference type="GO" id="GO:0005737">
    <property type="term" value="C:cytoplasm"/>
    <property type="evidence" value="ECO:0007669"/>
    <property type="project" value="UniProtKB-SubCell"/>
</dbReference>
<dbReference type="PANTHER" id="PTHR32268:SF11">
    <property type="entry name" value="HOMOSERINE O-ACETYLTRANSFERASE"/>
    <property type="match status" value="1"/>
</dbReference>
<dbReference type="InterPro" id="IPR029058">
    <property type="entry name" value="AB_hydrolase_fold"/>
</dbReference>
<evidence type="ECO:0000256" key="2">
    <source>
        <dbReference type="HAMAP-Rule" id="MF_00296"/>
    </source>
</evidence>
<feature type="binding site" evidence="2">
    <location>
        <position position="204"/>
    </location>
    <ligand>
        <name>substrate</name>
    </ligand>
</feature>
<evidence type="ECO:0000256" key="1">
    <source>
        <dbReference type="ARBA" id="ARBA00022679"/>
    </source>
</evidence>
<name>A0A9X1HWR8_9BACT</name>